<reference evidence="2" key="1">
    <citation type="journal article" date="2019" name="Int. J. Syst. Evol. Microbiol.">
        <title>The Global Catalogue of Microorganisms (GCM) 10K type strain sequencing project: providing services to taxonomists for standard genome sequencing and annotation.</title>
        <authorList>
            <consortium name="The Broad Institute Genomics Platform"/>
            <consortium name="The Broad Institute Genome Sequencing Center for Infectious Disease"/>
            <person name="Wu L."/>
            <person name="Ma J."/>
        </authorList>
    </citation>
    <scope>NUCLEOTIDE SEQUENCE [LARGE SCALE GENOMIC DNA]</scope>
    <source>
        <strain evidence="2">JCM 16908</strain>
    </source>
</reference>
<name>A0ABP7HAU5_9ACTN</name>
<dbReference type="EMBL" id="BAAAZR010000001">
    <property type="protein sequence ID" value="GAA3788469.1"/>
    <property type="molecule type" value="Genomic_DNA"/>
</dbReference>
<comment type="caution">
    <text evidence="1">The sequence shown here is derived from an EMBL/GenBank/DDBJ whole genome shotgun (WGS) entry which is preliminary data.</text>
</comment>
<dbReference type="Proteomes" id="UP001500888">
    <property type="component" value="Unassembled WGS sequence"/>
</dbReference>
<evidence type="ECO:0000313" key="2">
    <source>
        <dbReference type="Proteomes" id="UP001500888"/>
    </source>
</evidence>
<evidence type="ECO:0000313" key="1">
    <source>
        <dbReference type="EMBL" id="GAA3788469.1"/>
    </source>
</evidence>
<keyword evidence="2" id="KW-1185">Reference proteome</keyword>
<protein>
    <submittedName>
        <fullName evidence="1">Uncharacterized protein</fullName>
    </submittedName>
</protein>
<gene>
    <name evidence="1" type="ORF">GCM10022226_03890</name>
</gene>
<organism evidence="1 2">
    <name type="scientific">Sphaerisporangium flaviroseum</name>
    <dbReference type="NCBI Taxonomy" id="509199"/>
    <lineage>
        <taxon>Bacteria</taxon>
        <taxon>Bacillati</taxon>
        <taxon>Actinomycetota</taxon>
        <taxon>Actinomycetes</taxon>
        <taxon>Streptosporangiales</taxon>
        <taxon>Streptosporangiaceae</taxon>
        <taxon>Sphaerisporangium</taxon>
    </lineage>
</organism>
<sequence>MAATAGPGAVDTMYREFTDAAEQRRQHELDAVRGLHPQEVIEATESDLLHRVAPP</sequence>
<dbReference type="RefSeq" id="WP_344933387.1">
    <property type="nucleotide sequence ID" value="NZ_BAAAZR010000001.1"/>
</dbReference>
<accession>A0ABP7HAU5</accession>
<proteinExistence type="predicted"/>